<keyword evidence="9" id="KW-0862">Zinc</keyword>
<evidence type="ECO:0000256" key="8">
    <source>
        <dbReference type="ARBA" id="ARBA00022737"/>
    </source>
</evidence>
<dbReference type="InterPro" id="IPR026873">
    <property type="entry name" value="Ptb1"/>
</dbReference>
<keyword evidence="7" id="KW-0479">Metal-binding</keyword>
<evidence type="ECO:0000256" key="2">
    <source>
        <dbReference type="ARBA" id="ARBA00010497"/>
    </source>
</evidence>
<dbReference type="EC" id="2.5.1.60" evidence="4"/>
<evidence type="ECO:0000256" key="9">
    <source>
        <dbReference type="ARBA" id="ARBA00022833"/>
    </source>
</evidence>
<dbReference type="CDD" id="cd02894">
    <property type="entry name" value="GGTase-II"/>
    <property type="match status" value="1"/>
</dbReference>
<dbReference type="Proteomes" id="UP000309038">
    <property type="component" value="Unassembled WGS sequence"/>
</dbReference>
<dbReference type="SUPFAM" id="SSF48239">
    <property type="entry name" value="Terpenoid cyclases/Protein prenyltransferases"/>
    <property type="match status" value="1"/>
</dbReference>
<comment type="similarity">
    <text evidence="2">Belongs to the protein prenyltransferase subunit beta family.</text>
</comment>
<comment type="catalytic activity">
    <reaction evidence="12">
        <text>geranylgeranyl diphosphate + L-cysteinyl-[protein] = S-geranylgeranyl-L-cysteinyl-[protein] + diphosphate</text>
        <dbReference type="Rhea" id="RHEA:21240"/>
        <dbReference type="Rhea" id="RHEA-COMP:10131"/>
        <dbReference type="Rhea" id="RHEA-COMP:11537"/>
        <dbReference type="ChEBI" id="CHEBI:29950"/>
        <dbReference type="ChEBI" id="CHEBI:33019"/>
        <dbReference type="ChEBI" id="CHEBI:57533"/>
        <dbReference type="ChEBI" id="CHEBI:86021"/>
        <dbReference type="EC" id="2.5.1.60"/>
    </reaction>
</comment>
<organism evidence="16 17">
    <name type="scientific">Hermanssonia centrifuga</name>
    <dbReference type="NCBI Taxonomy" id="98765"/>
    <lineage>
        <taxon>Eukaryota</taxon>
        <taxon>Fungi</taxon>
        <taxon>Dikarya</taxon>
        <taxon>Basidiomycota</taxon>
        <taxon>Agaricomycotina</taxon>
        <taxon>Agaricomycetes</taxon>
        <taxon>Polyporales</taxon>
        <taxon>Meruliaceae</taxon>
        <taxon>Hermanssonia</taxon>
    </lineage>
</organism>
<evidence type="ECO:0000259" key="15">
    <source>
        <dbReference type="Pfam" id="PF00432"/>
    </source>
</evidence>
<dbReference type="EMBL" id="SGPJ01000212">
    <property type="protein sequence ID" value="THG96740.1"/>
    <property type="molecule type" value="Genomic_DNA"/>
</dbReference>
<dbReference type="PANTHER" id="PTHR11774:SF11">
    <property type="entry name" value="GERANYLGERANYL TRANSFERASE TYPE-2 SUBUNIT BETA"/>
    <property type="match status" value="1"/>
</dbReference>
<gene>
    <name evidence="16" type="ORF">EW026_g5137</name>
</gene>
<comment type="subunit">
    <text evidence="3">Heterodimer of an alpha and a beta subunit.</text>
</comment>
<feature type="compositionally biased region" description="Polar residues" evidence="14">
    <location>
        <begin position="24"/>
        <end position="41"/>
    </location>
</feature>
<dbReference type="FunFam" id="1.50.10.20:FF:000012">
    <property type="entry name" value="Geranylgeranyl transferase type-2 subunit beta"/>
    <property type="match status" value="1"/>
</dbReference>
<feature type="domain" description="Prenyltransferase alpha-alpha toroid" evidence="15">
    <location>
        <begin position="349"/>
        <end position="646"/>
    </location>
</feature>
<accession>A0A4S4KFX7</accession>
<evidence type="ECO:0000256" key="14">
    <source>
        <dbReference type="SAM" id="MobiDB-lite"/>
    </source>
</evidence>
<comment type="cofactor">
    <cofactor evidence="1">
        <name>Zn(2+)</name>
        <dbReference type="ChEBI" id="CHEBI:29105"/>
    </cofactor>
</comment>
<feature type="region of interest" description="Disordered" evidence="14">
    <location>
        <begin position="1"/>
        <end position="58"/>
    </location>
</feature>
<dbReference type="GO" id="GO:0005968">
    <property type="term" value="C:Rab-protein geranylgeranyltransferase complex"/>
    <property type="evidence" value="ECO:0007669"/>
    <property type="project" value="TreeGrafter"/>
</dbReference>
<evidence type="ECO:0000256" key="6">
    <source>
        <dbReference type="ARBA" id="ARBA00022679"/>
    </source>
</evidence>
<dbReference type="GO" id="GO:0004663">
    <property type="term" value="F:Rab geranylgeranyltransferase activity"/>
    <property type="evidence" value="ECO:0007669"/>
    <property type="project" value="UniProtKB-EC"/>
</dbReference>
<keyword evidence="17" id="KW-1185">Reference proteome</keyword>
<dbReference type="GO" id="GO:0046872">
    <property type="term" value="F:metal ion binding"/>
    <property type="evidence" value="ECO:0007669"/>
    <property type="project" value="UniProtKB-KW"/>
</dbReference>
<evidence type="ECO:0000313" key="16">
    <source>
        <dbReference type="EMBL" id="THG96740.1"/>
    </source>
</evidence>
<protein>
    <recommendedName>
        <fullName evidence="13">Geranylgeranyl transferase type-2 subunit beta</fullName>
        <ecNumber evidence="4">2.5.1.60</ecNumber>
    </recommendedName>
    <alternativeName>
        <fullName evidence="10">Geranylgeranyl transferase type II subunit beta</fullName>
    </alternativeName>
    <alternativeName>
        <fullName evidence="11">Type II protein geranyl-geranyltransferase subunit beta</fullName>
    </alternativeName>
</protein>
<dbReference type="InterPro" id="IPR001330">
    <property type="entry name" value="Prenyltrans"/>
</dbReference>
<evidence type="ECO:0000256" key="12">
    <source>
        <dbReference type="ARBA" id="ARBA00047658"/>
    </source>
</evidence>
<dbReference type="PANTHER" id="PTHR11774">
    <property type="entry name" value="GERANYLGERANYL TRANSFERASE TYPE BETA SUBUNIT"/>
    <property type="match status" value="1"/>
</dbReference>
<dbReference type="Gene3D" id="1.50.10.20">
    <property type="match status" value="1"/>
</dbReference>
<dbReference type="GO" id="GO:0072657">
    <property type="term" value="P:protein localization to membrane"/>
    <property type="evidence" value="ECO:0007669"/>
    <property type="project" value="UniProtKB-ARBA"/>
</dbReference>
<dbReference type="InterPro" id="IPR045089">
    <property type="entry name" value="PGGT1B-like"/>
</dbReference>
<evidence type="ECO:0000256" key="11">
    <source>
        <dbReference type="ARBA" id="ARBA00032766"/>
    </source>
</evidence>
<keyword evidence="5" id="KW-0637">Prenyltransferase</keyword>
<evidence type="ECO:0000256" key="5">
    <source>
        <dbReference type="ARBA" id="ARBA00022602"/>
    </source>
</evidence>
<evidence type="ECO:0000256" key="13">
    <source>
        <dbReference type="ARBA" id="ARBA00069127"/>
    </source>
</evidence>
<reference evidence="16 17" key="1">
    <citation type="submission" date="2019-02" db="EMBL/GenBank/DDBJ databases">
        <title>Genome sequencing of the rare red list fungi Phlebia centrifuga.</title>
        <authorList>
            <person name="Buettner E."/>
            <person name="Kellner H."/>
        </authorList>
    </citation>
    <scope>NUCLEOTIDE SEQUENCE [LARGE SCALE GENOMIC DNA]</scope>
    <source>
        <strain evidence="16 17">DSM 108282</strain>
    </source>
</reference>
<name>A0A4S4KFX7_9APHY</name>
<comment type="caution">
    <text evidence="16">The sequence shown here is derived from an EMBL/GenBank/DDBJ whole genome shotgun (WGS) entry which is preliminary data.</text>
</comment>
<evidence type="ECO:0000256" key="10">
    <source>
        <dbReference type="ARBA" id="ARBA00030816"/>
    </source>
</evidence>
<dbReference type="InterPro" id="IPR008930">
    <property type="entry name" value="Terpenoid_cyclase/PrenylTrfase"/>
</dbReference>
<evidence type="ECO:0000256" key="1">
    <source>
        <dbReference type="ARBA" id="ARBA00001947"/>
    </source>
</evidence>
<evidence type="ECO:0000256" key="7">
    <source>
        <dbReference type="ARBA" id="ARBA00022723"/>
    </source>
</evidence>
<evidence type="ECO:0000313" key="17">
    <source>
        <dbReference type="Proteomes" id="UP000309038"/>
    </source>
</evidence>
<keyword evidence="6" id="KW-0808">Transferase</keyword>
<sequence length="668" mass="74663">MPASHITPPPSPPLKRKRSELPSGDSNSPLSRCASNSSQPSPRKKVFPRSSSKSLKITLPIERDGELQFVDGSPEPPSPVPTEIVDNVPEDFVRTAKEHGVKVRDFAYESASPSTSKVPEVWRVPYLTLAQHDMYLRRPCPAFELSGKELHRLLDIGYLTPEDQQNWKDSHRTRLEEYRQRPAYPYVIGTPRPKPTAEFRQWLRVTFFGSPQPGDILDDQIHVPLDVPGAWAGDDEARKYAEKVGTMRSRPTKGWELEIRPEGRPRPLGWSNEDEYNQIFDLPMEDMPLDMSPAPIVATPPASPRNCVEELVEVSRPTTPVDETPSPAPTPFEAEARNRIAMTSLPRLNVPLHVKYIQALGENKDDLTYHLTAHLRLNAIYWGLTALCTMKHKDALDREEMIEFVMSCWDEEAGGFGAHPGHDAHMLPTCSAVQILTTHNALDRLDISQVTKFILSLQQPSGVFAGDQYGEIDTRFLYCAVNALSLLGRLHELDVDKTVDYIQRCRNFDGGFGAVVGAESHAAQVFVCAAALAILDRLDVIDKETLAWWLAERQMPNGGLNGRPEKMEDVCYSFFVLSSLSILKKVNWVDSEKLIAFIISAEDTDHGGIADRPGDQPDVFHTHFGVAGLSLLGYPGLDDIDPVYCMPASLIEAKGLKKDWQALPRREV</sequence>
<evidence type="ECO:0000256" key="4">
    <source>
        <dbReference type="ARBA" id="ARBA00012656"/>
    </source>
</evidence>
<evidence type="ECO:0000256" key="3">
    <source>
        <dbReference type="ARBA" id="ARBA00011355"/>
    </source>
</evidence>
<dbReference type="AlphaFoldDB" id="A0A4S4KFX7"/>
<keyword evidence="8" id="KW-0677">Repeat</keyword>
<dbReference type="Pfam" id="PF00432">
    <property type="entry name" value="Prenyltrans"/>
    <property type="match status" value="1"/>
</dbReference>
<proteinExistence type="inferred from homology"/>